<dbReference type="OrthoDB" id="10391858at2759"/>
<evidence type="ECO:0000313" key="1">
    <source>
        <dbReference type="EMBL" id="EGO61558.1"/>
    </source>
</evidence>
<dbReference type="HOGENOM" id="CLU_1901243_0_0_1"/>
<dbReference type="KEGG" id="nte:NEUTE1DRAFT36875"/>
<evidence type="ECO:0000313" key="2">
    <source>
        <dbReference type="Proteomes" id="UP000008065"/>
    </source>
</evidence>
<keyword evidence="2" id="KW-1185">Reference proteome</keyword>
<dbReference type="EMBL" id="GL891302">
    <property type="protein sequence ID" value="EGO61558.1"/>
    <property type="molecule type" value="Genomic_DNA"/>
</dbReference>
<accession>F8ME23</accession>
<dbReference type="AlphaFoldDB" id="F8ME23"/>
<protein>
    <submittedName>
        <fullName evidence="1">Uncharacterized protein</fullName>
    </submittedName>
</protein>
<sequence length="134" mass="14497">CLLTQHHDDEPKPKGTTKAATIGTLVFKGSMSLMNTDSWATRDASKEGMTAMHMIKEGTEGIRGSKAGQSVIQSPSMTPGFKRHGRFRHLPFGSSYEVPLGSYVNGNLAATSVPTTKLLHTIRPSMLVLYPPVI</sequence>
<dbReference type="VEuPathDB" id="FungiDB:NEUTE1DRAFT_36875"/>
<dbReference type="GeneID" id="20827584"/>
<organism evidence="1 2">
    <name type="scientific">Neurospora tetrasperma (strain FGSC 2508 / ATCC MYA-4615 / P0657)</name>
    <dbReference type="NCBI Taxonomy" id="510951"/>
    <lineage>
        <taxon>Eukaryota</taxon>
        <taxon>Fungi</taxon>
        <taxon>Dikarya</taxon>
        <taxon>Ascomycota</taxon>
        <taxon>Pezizomycotina</taxon>
        <taxon>Sordariomycetes</taxon>
        <taxon>Sordariomycetidae</taxon>
        <taxon>Sordariales</taxon>
        <taxon>Sordariaceae</taxon>
        <taxon>Neurospora</taxon>
    </lineage>
</organism>
<dbReference type="Proteomes" id="UP000008065">
    <property type="component" value="Unassembled WGS sequence"/>
</dbReference>
<name>F8ME23_NEUT8</name>
<dbReference type="RefSeq" id="XP_009847173.1">
    <property type="nucleotide sequence ID" value="XM_009848871.1"/>
</dbReference>
<proteinExistence type="predicted"/>
<feature type="non-terminal residue" evidence="1">
    <location>
        <position position="1"/>
    </location>
</feature>
<gene>
    <name evidence="1" type="ORF">NEUTE1DRAFT_36875</name>
</gene>
<reference evidence="2" key="1">
    <citation type="journal article" date="2011" name="Genetics">
        <title>Massive changes in genome architecture accompany the transition to self-fertility in the filamentous fungus Neurospora tetrasperma.</title>
        <authorList>
            <person name="Ellison C.E."/>
            <person name="Stajich J.E."/>
            <person name="Jacobson D.J."/>
            <person name="Natvig D.O."/>
            <person name="Lapidus A."/>
            <person name="Foster B."/>
            <person name="Aerts A."/>
            <person name="Riley R."/>
            <person name="Lindquist E.A."/>
            <person name="Grigoriev I.V."/>
            <person name="Taylor J.W."/>
        </authorList>
    </citation>
    <scope>NUCLEOTIDE SEQUENCE [LARGE SCALE GENOMIC DNA]</scope>
    <source>
        <strain evidence="2">FGSC 2508 / P0657</strain>
    </source>
</reference>